<comment type="subunit">
    <text evidence="9">At low DSF concentrations, interacts with RpfF.</text>
</comment>
<dbReference type="InterPro" id="IPR013656">
    <property type="entry name" value="PAS_4"/>
</dbReference>
<dbReference type="SUPFAM" id="SSF55874">
    <property type="entry name" value="ATPase domain of HSP90 chaperone/DNA topoisomerase II/histidine kinase"/>
    <property type="match status" value="1"/>
</dbReference>
<dbReference type="Gene3D" id="3.40.50.2300">
    <property type="match status" value="1"/>
</dbReference>
<dbReference type="Pfam" id="PF00072">
    <property type="entry name" value="Response_reg"/>
    <property type="match status" value="1"/>
</dbReference>
<organism evidence="18 19">
    <name type="scientific">Desulfocurvibacter africanus subsp. africanus str. Walvis Bay</name>
    <dbReference type="NCBI Taxonomy" id="690850"/>
    <lineage>
        <taxon>Bacteria</taxon>
        <taxon>Pseudomonadati</taxon>
        <taxon>Thermodesulfobacteriota</taxon>
        <taxon>Desulfovibrionia</taxon>
        <taxon>Desulfovibrionales</taxon>
        <taxon>Desulfovibrionaceae</taxon>
        <taxon>Desulfocurvibacter</taxon>
    </lineage>
</organism>
<dbReference type="PROSITE" id="PS50112">
    <property type="entry name" value="PAS"/>
    <property type="match status" value="3"/>
</dbReference>
<evidence type="ECO:0000259" key="14">
    <source>
        <dbReference type="PROSITE" id="PS50109"/>
    </source>
</evidence>
<dbReference type="SUPFAM" id="SSF55781">
    <property type="entry name" value="GAF domain-like"/>
    <property type="match status" value="1"/>
</dbReference>
<dbReference type="eggNOG" id="COG5002">
    <property type="taxonomic scope" value="Bacteria"/>
</dbReference>
<dbReference type="FunFam" id="3.30.565.10:FF:000010">
    <property type="entry name" value="Sensor histidine kinase RcsC"/>
    <property type="match status" value="1"/>
</dbReference>
<dbReference type="InterPro" id="IPR000700">
    <property type="entry name" value="PAS-assoc_C"/>
</dbReference>
<keyword evidence="7" id="KW-0067">ATP-binding</keyword>
<protein>
    <recommendedName>
        <fullName evidence="10">Sensory/regulatory protein RpfC</fullName>
        <ecNumber evidence="2">2.7.13.3</ecNumber>
    </recommendedName>
</protein>
<evidence type="ECO:0000313" key="19">
    <source>
        <dbReference type="Proteomes" id="UP000007844"/>
    </source>
</evidence>
<dbReference type="STRING" id="690850.Desaf_0777"/>
<evidence type="ECO:0000256" key="4">
    <source>
        <dbReference type="ARBA" id="ARBA00022679"/>
    </source>
</evidence>
<reference evidence="18 19" key="1">
    <citation type="journal article" date="2011" name="J. Bacteriol.">
        <title>Genome sequence of the mercury-methylating and pleomorphic Desulfovibrio africanus Strain Walvis Bay.</title>
        <authorList>
            <person name="Brown S.D."/>
            <person name="Wall J.D."/>
            <person name="Kucken A.M."/>
            <person name="Gilmour C.C."/>
            <person name="Podar M."/>
            <person name="Brandt C.C."/>
            <person name="Teshima H."/>
            <person name="Detter J.C."/>
            <person name="Han C.S."/>
            <person name="Land M.L."/>
            <person name="Lucas S."/>
            <person name="Han J."/>
            <person name="Pennacchio L."/>
            <person name="Nolan M."/>
            <person name="Pitluck S."/>
            <person name="Woyke T."/>
            <person name="Goodwin L."/>
            <person name="Palumbo A.V."/>
            <person name="Elias D.A."/>
        </authorList>
    </citation>
    <scope>NUCLEOTIDE SEQUENCE [LARGE SCALE GENOMIC DNA]</scope>
    <source>
        <strain evidence="18 19">Walvis Bay</strain>
    </source>
</reference>
<dbReference type="SMART" id="SM00387">
    <property type="entry name" value="HATPase_c"/>
    <property type="match status" value="1"/>
</dbReference>
<dbReference type="NCBIfam" id="TIGR00229">
    <property type="entry name" value="sensory_box"/>
    <property type="match status" value="3"/>
</dbReference>
<keyword evidence="19" id="KW-1185">Reference proteome</keyword>
<evidence type="ECO:0000256" key="11">
    <source>
        <dbReference type="PROSITE-ProRule" id="PRU00169"/>
    </source>
</evidence>
<feature type="coiled-coil region" evidence="12">
    <location>
        <begin position="559"/>
        <end position="586"/>
    </location>
</feature>
<sequence length="1232" mass="136067">MNGKNVRDQEDTPRKTVGEAMAGIRADAPALAALLDGMLEAVWLIDMDGNLLLLNKAAIKNMEQLASEMPRNMPDLLRALDVRTPDGRRVPPEELPIMQALHGEVDRGRAFLVKAVSDTELFLEVSAAPLLGPQGEVTGALAVARDMTTLRRTARFMEPQVRFTEENPNPVLRVNASGILQYANTASVPFLNALRTDRGEVVPEPLRGAMLRCLEHGECGELELAANGRTYIFSLSPVRGDGYVNFYGLDITGRKQIEERLTQQMAHREVLLRASRDMLSETNRESLLRRVLDLAREVAGADMALAGHELRQGLVTVDVFSHAQGIPPCGAPREIPEGRDNIMERLMGQGQATVRMSRSEWAKFASSLDLPGGHPRLAGLLGASIAHDAGSFCGFLLLSHKREGEFTAEDEAFLGQLAALTSLGLRHLSARAEAEQRARQLDAAIEAMAEGLIIFDTDKSIQSINSAGKRLLGYTDENRDMPFAERLAKYKVRPLVGEIDIENTPIAKALRGEALRKDEFLIEPEPGRQLHLMASASPIRSRQGEVTGAVAVFQDITESKKLERDRENLIAALQVERARLKALIDNALVGIVLLDKKARLVMANPAAEAILGVPLTPGMRHFALEKLDLRQPDGEPLPIQALPVVRAALGGEVHKSVELSAARPDGRENGGRIHLLASAMPVRNRQGKLKGAVGVFEDVTERKRAEEALRESEEMFHKAFVMSPEMLTITTLDGRYLDVNEAFSRLFGYSRDEVMGRRSQEIGHWLTPELRECFVRQIQRGGRVQNMEVEFRTKDGDPCTLLLSADVVRIGGKPCILTVGADITERIRMEGEMRRAKEQAEIANRAKSDFLANMSHEIRTPMNGVMGMIDLSLMQKLPTRVREYQIMAKKSADHLLSIIGDILDLSKIEAGRMELTEDIFDVRDLVEGTVRPLALTAADKGLKLLHAVDADIPPLLCGDPVRLRQVLANLVSNAVKFTHKGRVLVNVERTGHDLPRDEVRLLFSVSDTGIGIPREKLSLIFESFSQAEEATHARYGGTGLGLAISKRLVEMMGGHIGVESVMGKGSRFFFTVRLRKADAMPKAERSETEEGRPPTRHLRILLAEDNEINRILAIELLHELGHEVTAVENGRLALEALGRERFDLVLMDVQMPEMGGLEAVRRIREEPPAGVDPRLPVVALTAYALEGDRERFLAAGMDGYLSKPIRARELELTLAEFFRREDGPVADQSPPE</sequence>
<keyword evidence="4" id="KW-0808">Transferase</keyword>
<dbReference type="InterPro" id="IPR003018">
    <property type="entry name" value="GAF"/>
</dbReference>
<dbReference type="SMART" id="SM00388">
    <property type="entry name" value="HisKA"/>
    <property type="match status" value="1"/>
</dbReference>
<dbReference type="InterPro" id="IPR003594">
    <property type="entry name" value="HATPase_dom"/>
</dbReference>
<dbReference type="PROSITE" id="PS50113">
    <property type="entry name" value="PAC"/>
    <property type="match status" value="2"/>
</dbReference>
<evidence type="ECO:0000259" key="16">
    <source>
        <dbReference type="PROSITE" id="PS50112"/>
    </source>
</evidence>
<evidence type="ECO:0000256" key="2">
    <source>
        <dbReference type="ARBA" id="ARBA00012438"/>
    </source>
</evidence>
<dbReference type="InterPro" id="IPR001610">
    <property type="entry name" value="PAC"/>
</dbReference>
<proteinExistence type="predicted"/>
<keyword evidence="3 11" id="KW-0597">Phosphoprotein</keyword>
<feature type="region of interest" description="Disordered" evidence="13">
    <location>
        <begin position="1"/>
        <end position="20"/>
    </location>
</feature>
<dbReference type="CDD" id="cd16922">
    <property type="entry name" value="HATPase_EvgS-ArcB-TorS-like"/>
    <property type="match status" value="1"/>
</dbReference>
<accession>F3YUV1</accession>
<dbReference type="InterPro" id="IPR036097">
    <property type="entry name" value="HisK_dim/P_sf"/>
</dbReference>
<dbReference type="GO" id="GO:0000155">
    <property type="term" value="F:phosphorelay sensor kinase activity"/>
    <property type="evidence" value="ECO:0007669"/>
    <property type="project" value="InterPro"/>
</dbReference>
<keyword evidence="5" id="KW-0547">Nucleotide-binding</keyword>
<dbReference type="CDD" id="cd17546">
    <property type="entry name" value="REC_hyHK_CKI1_RcsC-like"/>
    <property type="match status" value="1"/>
</dbReference>
<dbReference type="InterPro" id="IPR036890">
    <property type="entry name" value="HATPase_C_sf"/>
</dbReference>
<dbReference type="SMART" id="SM00065">
    <property type="entry name" value="GAF"/>
    <property type="match status" value="1"/>
</dbReference>
<dbReference type="GO" id="GO:0005524">
    <property type="term" value="F:ATP binding"/>
    <property type="evidence" value="ECO:0007669"/>
    <property type="project" value="UniProtKB-KW"/>
</dbReference>
<feature type="domain" description="PAS" evidence="16">
    <location>
        <begin position="712"/>
        <end position="780"/>
    </location>
</feature>
<dbReference type="EC" id="2.7.13.3" evidence="2"/>
<feature type="domain" description="PAS" evidence="16">
    <location>
        <begin position="437"/>
        <end position="478"/>
    </location>
</feature>
<evidence type="ECO:0000256" key="3">
    <source>
        <dbReference type="ARBA" id="ARBA00022553"/>
    </source>
</evidence>
<evidence type="ECO:0000256" key="12">
    <source>
        <dbReference type="SAM" id="Coils"/>
    </source>
</evidence>
<dbReference type="SMART" id="SM00086">
    <property type="entry name" value="PAC"/>
    <property type="match status" value="4"/>
</dbReference>
<evidence type="ECO:0000256" key="7">
    <source>
        <dbReference type="ARBA" id="ARBA00022840"/>
    </source>
</evidence>
<dbReference type="SMART" id="SM00091">
    <property type="entry name" value="PAS"/>
    <property type="match status" value="4"/>
</dbReference>
<dbReference type="InterPro" id="IPR029016">
    <property type="entry name" value="GAF-like_dom_sf"/>
</dbReference>
<feature type="modified residue" description="4-aspartylphosphate" evidence="11">
    <location>
        <position position="1148"/>
    </location>
</feature>
<dbReference type="SMART" id="SM00448">
    <property type="entry name" value="REC"/>
    <property type="match status" value="1"/>
</dbReference>
<gene>
    <name evidence="18" type="ORF">Desaf_0777</name>
</gene>
<dbReference type="Pfam" id="PF00512">
    <property type="entry name" value="HisKA"/>
    <property type="match status" value="1"/>
</dbReference>
<dbReference type="InterPro" id="IPR005467">
    <property type="entry name" value="His_kinase_dom"/>
</dbReference>
<dbReference type="InterPro" id="IPR001789">
    <property type="entry name" value="Sig_transdc_resp-reg_receiver"/>
</dbReference>
<dbReference type="Gene3D" id="1.10.287.130">
    <property type="match status" value="1"/>
</dbReference>
<evidence type="ECO:0000256" key="1">
    <source>
        <dbReference type="ARBA" id="ARBA00000085"/>
    </source>
</evidence>
<evidence type="ECO:0000256" key="10">
    <source>
        <dbReference type="ARBA" id="ARBA00068150"/>
    </source>
</evidence>
<dbReference type="Pfam" id="PF02518">
    <property type="entry name" value="HATPase_c"/>
    <property type="match status" value="1"/>
</dbReference>
<evidence type="ECO:0000256" key="8">
    <source>
        <dbReference type="ARBA" id="ARBA00023012"/>
    </source>
</evidence>
<dbReference type="Pfam" id="PF08448">
    <property type="entry name" value="PAS_4"/>
    <property type="match status" value="3"/>
</dbReference>
<dbReference type="Gene3D" id="3.30.565.10">
    <property type="entry name" value="Histidine kinase-like ATPase, C-terminal domain"/>
    <property type="match status" value="1"/>
</dbReference>
<dbReference type="InterPro" id="IPR011006">
    <property type="entry name" value="CheY-like_superfamily"/>
</dbReference>
<dbReference type="InterPro" id="IPR035965">
    <property type="entry name" value="PAS-like_dom_sf"/>
</dbReference>
<evidence type="ECO:0000259" key="15">
    <source>
        <dbReference type="PROSITE" id="PS50110"/>
    </source>
</evidence>
<dbReference type="Gene3D" id="3.30.450.40">
    <property type="match status" value="1"/>
</dbReference>
<feature type="domain" description="PAC" evidence="17">
    <location>
        <begin position="516"/>
        <end position="568"/>
    </location>
</feature>
<dbReference type="PROSITE" id="PS50109">
    <property type="entry name" value="HIS_KIN"/>
    <property type="match status" value="1"/>
</dbReference>
<dbReference type="SUPFAM" id="SSF47384">
    <property type="entry name" value="Homodimeric domain of signal transducing histidine kinase"/>
    <property type="match status" value="1"/>
</dbReference>
<dbReference type="PANTHER" id="PTHR45339">
    <property type="entry name" value="HYBRID SIGNAL TRANSDUCTION HISTIDINE KINASE J"/>
    <property type="match status" value="1"/>
</dbReference>
<dbReference type="InterPro" id="IPR000014">
    <property type="entry name" value="PAS"/>
</dbReference>
<dbReference type="EMBL" id="CP003221">
    <property type="protein sequence ID" value="EGJ49128.1"/>
    <property type="molecule type" value="Genomic_DNA"/>
</dbReference>
<keyword evidence="12" id="KW-0175">Coiled coil</keyword>
<dbReference type="KEGG" id="daf:Desaf_0777"/>
<dbReference type="HOGENOM" id="CLU_267534_0_0_7"/>
<dbReference type="Pfam" id="PF13426">
    <property type="entry name" value="PAS_9"/>
    <property type="match status" value="1"/>
</dbReference>
<dbReference type="CDD" id="cd00082">
    <property type="entry name" value="HisKA"/>
    <property type="match status" value="1"/>
</dbReference>
<dbReference type="SUPFAM" id="SSF52172">
    <property type="entry name" value="CheY-like"/>
    <property type="match status" value="1"/>
</dbReference>
<feature type="domain" description="PAS" evidence="16">
    <location>
        <begin position="576"/>
        <end position="612"/>
    </location>
</feature>
<evidence type="ECO:0000256" key="5">
    <source>
        <dbReference type="ARBA" id="ARBA00022741"/>
    </source>
</evidence>
<evidence type="ECO:0000259" key="17">
    <source>
        <dbReference type="PROSITE" id="PS50113"/>
    </source>
</evidence>
<dbReference type="Gene3D" id="3.30.450.20">
    <property type="entry name" value="PAS domain"/>
    <property type="match status" value="4"/>
</dbReference>
<name>F3YUV1_DESAF</name>
<keyword evidence="6 18" id="KW-0418">Kinase</keyword>
<dbReference type="AlphaFoldDB" id="F3YUV1"/>
<dbReference type="InterPro" id="IPR004358">
    <property type="entry name" value="Sig_transdc_His_kin-like_C"/>
</dbReference>
<comment type="catalytic activity">
    <reaction evidence="1">
        <text>ATP + protein L-histidine = ADP + protein N-phospho-L-histidine.</text>
        <dbReference type="EC" id="2.7.13.3"/>
    </reaction>
</comment>
<evidence type="ECO:0000256" key="6">
    <source>
        <dbReference type="ARBA" id="ARBA00022777"/>
    </source>
</evidence>
<feature type="domain" description="PAC" evidence="17">
    <location>
        <begin position="655"/>
        <end position="711"/>
    </location>
</feature>
<dbReference type="InterPro" id="IPR003661">
    <property type="entry name" value="HisK_dim/P_dom"/>
</dbReference>
<dbReference type="PROSITE" id="PS50110">
    <property type="entry name" value="RESPONSE_REGULATORY"/>
    <property type="match status" value="1"/>
</dbReference>
<dbReference type="CDD" id="cd00130">
    <property type="entry name" value="PAS"/>
    <property type="match status" value="3"/>
</dbReference>
<feature type="domain" description="Histidine kinase" evidence="14">
    <location>
        <begin position="853"/>
        <end position="1076"/>
    </location>
</feature>
<evidence type="ECO:0000256" key="9">
    <source>
        <dbReference type="ARBA" id="ARBA00064003"/>
    </source>
</evidence>
<keyword evidence="8" id="KW-0902">Two-component regulatory system</keyword>
<feature type="domain" description="Response regulatory" evidence="15">
    <location>
        <begin position="1099"/>
        <end position="1218"/>
    </location>
</feature>
<dbReference type="FunFam" id="1.10.287.130:FF:000002">
    <property type="entry name" value="Two-component osmosensing histidine kinase"/>
    <property type="match status" value="1"/>
</dbReference>
<dbReference type="PANTHER" id="PTHR45339:SF5">
    <property type="entry name" value="HISTIDINE KINASE"/>
    <property type="match status" value="1"/>
</dbReference>
<evidence type="ECO:0000256" key="13">
    <source>
        <dbReference type="SAM" id="MobiDB-lite"/>
    </source>
</evidence>
<dbReference type="PRINTS" id="PR00344">
    <property type="entry name" value="BCTRLSENSOR"/>
</dbReference>
<dbReference type="Proteomes" id="UP000007844">
    <property type="component" value="Chromosome"/>
</dbReference>
<dbReference type="SUPFAM" id="SSF55785">
    <property type="entry name" value="PYP-like sensor domain (PAS domain)"/>
    <property type="match status" value="4"/>
</dbReference>
<evidence type="ECO:0000313" key="18">
    <source>
        <dbReference type="EMBL" id="EGJ49128.1"/>
    </source>
</evidence>
<feature type="compositionally biased region" description="Basic and acidic residues" evidence="13">
    <location>
        <begin position="1"/>
        <end position="17"/>
    </location>
</feature>